<protein>
    <submittedName>
        <fullName evidence="2">Uncharacterized protein</fullName>
    </submittedName>
</protein>
<evidence type="ECO:0000313" key="3">
    <source>
        <dbReference type="Proteomes" id="UP000003964"/>
    </source>
</evidence>
<dbReference type="Proteomes" id="UP000003964">
    <property type="component" value="Unassembled WGS sequence"/>
</dbReference>
<evidence type="ECO:0000256" key="1">
    <source>
        <dbReference type="SAM" id="Coils"/>
    </source>
</evidence>
<dbReference type="RefSeq" id="WP_008820359.1">
    <property type="nucleotide sequence ID" value="NZ_GG770381.1"/>
</dbReference>
<accession>D6LF57</accession>
<reference evidence="2 3" key="1">
    <citation type="submission" date="2010-03" db="EMBL/GenBank/DDBJ databases">
        <title>The Genome Sequence of Fusobacterium sp. 1_1_41FAA.</title>
        <authorList>
            <consortium name="The Broad Institute Genome Sequencing Platform"/>
            <person name="Ward D."/>
            <person name="Earl A."/>
            <person name="Feldgarden M."/>
            <person name="Gevers D."/>
            <person name="Young S.K."/>
            <person name="Zeng Q."/>
            <person name="Koehrsen M."/>
            <person name="Alvarado L."/>
            <person name="Berlin A."/>
            <person name="Borenstein D."/>
            <person name="Chapman S."/>
            <person name="Chen Z."/>
            <person name="Engels R."/>
            <person name="Freedman E."/>
            <person name="Gellesch M."/>
            <person name="Goldberg J."/>
            <person name="Griggs A."/>
            <person name="Gujja S."/>
            <person name="Heilman E."/>
            <person name="Heiman D."/>
            <person name="Hepburn T."/>
            <person name="Howarth C."/>
            <person name="Jen D."/>
            <person name="Larson L."/>
            <person name="Mehta T."/>
            <person name="Park D."/>
            <person name="Pearson M."/>
            <person name="Richards J."/>
            <person name="Roberts A."/>
            <person name="Saif S."/>
            <person name="Shea T."/>
            <person name="Shenoy N."/>
            <person name="Sisk P."/>
            <person name="Stolte C."/>
            <person name="Sykes S."/>
            <person name="Walk T."/>
            <person name="White J."/>
            <person name="Yandava C."/>
            <person name="Strauss J.C."/>
            <person name="Ambrose C.E."/>
            <person name="Allen-Vercoe E."/>
            <person name="Haas B."/>
            <person name="Henn M.R."/>
            <person name="Nusbaum C."/>
            <person name="Birren B."/>
        </authorList>
    </citation>
    <scope>NUCLEOTIDE SEQUENCE [LARGE SCALE GENOMIC DNA]</scope>
    <source>
        <strain evidence="2 3">1_1_41FAA</strain>
    </source>
</reference>
<feature type="coiled-coil region" evidence="1">
    <location>
        <begin position="275"/>
        <end position="333"/>
    </location>
</feature>
<name>D6LF57_9FUSO</name>
<keyword evidence="1" id="KW-0175">Coiled coil</keyword>
<gene>
    <name evidence="2" type="ORF">HMPREF0400_00345</name>
</gene>
<evidence type="ECO:0000313" key="2">
    <source>
        <dbReference type="EMBL" id="EFG28792.2"/>
    </source>
</evidence>
<sequence>MSGPKVSRVDLDMQRRAELQRENERKSKIIFEIKNKVRILNSFNVKTIDSIISDKLARKLELLKEKFYKSLNNIVNKANVNESFNELEIINRDSEKILGEFKEDYDSIFKKIETAINKINKFQIQEDRNNIISLIDKISLEKKEGAKSISIDIKKIVDKILKIDSQNTENIKKSEFKEIKIEKVKTDEVFNFSIFSEKEDKKNENALSTKDIEIITKEIFEKLSDFLENNECTVDYRQEVLDMKIQFLELEKKDIDLDLKKELLLERREIIESSLKIIKSNVKEIESLYEDYLKQVYSLNYSDIKSIRDFASKEEIRNEIEIFKKKVENISVKNYIKEQLDDVMMKHGYNMVDSEYIERVKTDNRLLYKVNDSTGIDVFMSDTQEKMLTLKIVGIGFDEEMSEKESDKLYEEQCNFCSMFPELVEELRVRGVIFKEVRYNEPDKKHNTKIKVKINSENRVNKRKVKENINKIKYKEIER</sequence>
<dbReference type="EMBL" id="GG770381">
    <property type="protein sequence ID" value="EFG28792.2"/>
    <property type="molecule type" value="Genomic_DNA"/>
</dbReference>
<organism evidence="2 3">
    <name type="scientific">Fusobacterium periodonticum 1_1_41FAA</name>
    <dbReference type="NCBI Taxonomy" id="469621"/>
    <lineage>
        <taxon>Bacteria</taxon>
        <taxon>Fusobacteriati</taxon>
        <taxon>Fusobacteriota</taxon>
        <taxon>Fusobacteriia</taxon>
        <taxon>Fusobacteriales</taxon>
        <taxon>Fusobacteriaceae</taxon>
        <taxon>Fusobacterium</taxon>
    </lineage>
</organism>
<proteinExistence type="predicted"/>
<dbReference type="AlphaFoldDB" id="D6LF57"/>